<keyword evidence="2" id="KW-1185">Reference proteome</keyword>
<dbReference type="EMBL" id="FNEK01000064">
    <property type="protein sequence ID" value="SDL02819.1"/>
    <property type="molecule type" value="Genomic_DNA"/>
</dbReference>
<organism evidence="1 2">
    <name type="scientific">Aliiruegeria lutimaris</name>
    <dbReference type="NCBI Taxonomy" id="571298"/>
    <lineage>
        <taxon>Bacteria</taxon>
        <taxon>Pseudomonadati</taxon>
        <taxon>Pseudomonadota</taxon>
        <taxon>Alphaproteobacteria</taxon>
        <taxon>Rhodobacterales</taxon>
        <taxon>Roseobacteraceae</taxon>
        <taxon>Aliiruegeria</taxon>
    </lineage>
</organism>
<proteinExistence type="predicted"/>
<sequence length="102" mass="10881">MTALEAEKAAFEGKLSGMDEESPIRVHPGLSDLYREKVANLTAALNKPDLRTAAANQIRSLISEIRIVPEGDSLQIELVGELAGLMTLSEKTKARGDATGCS</sequence>
<evidence type="ECO:0000313" key="2">
    <source>
        <dbReference type="Proteomes" id="UP000199382"/>
    </source>
</evidence>
<dbReference type="STRING" id="571298.SAMN04488026_106437"/>
<name>A0A1G9GQ62_9RHOB</name>
<evidence type="ECO:0000313" key="1">
    <source>
        <dbReference type="EMBL" id="SDL02819.1"/>
    </source>
</evidence>
<dbReference type="Proteomes" id="UP000199382">
    <property type="component" value="Unassembled WGS sequence"/>
</dbReference>
<dbReference type="AlphaFoldDB" id="A0A1G9GQ62"/>
<gene>
    <name evidence="1" type="ORF">SAMN04488026_106437</name>
</gene>
<reference evidence="1 2" key="1">
    <citation type="submission" date="2016-10" db="EMBL/GenBank/DDBJ databases">
        <authorList>
            <person name="de Groot N.N."/>
        </authorList>
    </citation>
    <scope>NUCLEOTIDE SEQUENCE [LARGE SCALE GENOMIC DNA]</scope>
    <source>
        <strain evidence="1 2">DSM 25294</strain>
    </source>
</reference>
<protein>
    <submittedName>
        <fullName evidence="1">Uncharacterized protein</fullName>
    </submittedName>
</protein>
<accession>A0A1G9GQ62</accession>